<evidence type="ECO:0000313" key="1">
    <source>
        <dbReference type="EMBL" id="PHP67563.1"/>
    </source>
</evidence>
<organism evidence="1 2">
    <name type="scientific">Zhengella mangrovi</name>
    <dbReference type="NCBI Taxonomy" id="1982044"/>
    <lineage>
        <taxon>Bacteria</taxon>
        <taxon>Pseudomonadati</taxon>
        <taxon>Pseudomonadota</taxon>
        <taxon>Alphaproteobacteria</taxon>
        <taxon>Hyphomicrobiales</taxon>
        <taxon>Notoacmeibacteraceae</taxon>
        <taxon>Zhengella</taxon>
    </lineage>
</organism>
<protein>
    <submittedName>
        <fullName evidence="1">Serine/threonine protein kinase</fullName>
    </submittedName>
</protein>
<proteinExistence type="predicted"/>
<dbReference type="InterPro" id="IPR011009">
    <property type="entry name" value="Kinase-like_dom_sf"/>
</dbReference>
<keyword evidence="1" id="KW-0418">Kinase</keyword>
<dbReference type="EMBL" id="PDVP01000003">
    <property type="protein sequence ID" value="PHP67563.1"/>
    <property type="molecule type" value="Genomic_DNA"/>
</dbReference>
<dbReference type="SUPFAM" id="SSF56112">
    <property type="entry name" value="Protein kinase-like (PK-like)"/>
    <property type="match status" value="1"/>
</dbReference>
<name>A0A2G1QPW9_9HYPH</name>
<gene>
    <name evidence="1" type="ORF">CSC94_07615</name>
</gene>
<dbReference type="OrthoDB" id="212517at2"/>
<keyword evidence="2" id="KW-1185">Reference proteome</keyword>
<keyword evidence="1" id="KW-0808">Transferase</keyword>
<accession>A0A2G1QPW9</accession>
<sequence>MADFISTAILKRDVFSETHKGYLAGAHDEPVIRRIVSAAPWWSSPVAWWLARREIRALGKVKGIRGTPELLSVDKDGLFRRWSEGTPLHLARPTDAAWYRDARRLLLDMRHAGVTHNDIAKPQNWLVLPDGSAGVIDFQLASVHKRRGRLFRIMAYEDRRHLIKQKRAFAPQLLTATEKRILARRSLPSRIWRATAKPVYNIVTRGLFRWSDGEGTQDRIDLESPGINSAFMQHPAVTDVALAVCPLPRKGVGLYAFVEAPEGVDAAELEKLQRLRMPSGGADLIQPVARLPRFADGTPRDDILRLIAMNQMTELDDAVKGDPDLAAIAREIASARLNFTDRRLSRLERSRS</sequence>
<evidence type="ECO:0000313" key="2">
    <source>
        <dbReference type="Proteomes" id="UP000221168"/>
    </source>
</evidence>
<dbReference type="RefSeq" id="WP_099305562.1">
    <property type="nucleotide sequence ID" value="NZ_PDVP01000003.1"/>
</dbReference>
<dbReference type="Proteomes" id="UP000221168">
    <property type="component" value="Unassembled WGS sequence"/>
</dbReference>
<dbReference type="AlphaFoldDB" id="A0A2G1QPW9"/>
<keyword evidence="1" id="KW-0723">Serine/threonine-protein kinase</keyword>
<dbReference type="GO" id="GO:0004674">
    <property type="term" value="F:protein serine/threonine kinase activity"/>
    <property type="evidence" value="ECO:0007669"/>
    <property type="project" value="UniProtKB-KW"/>
</dbReference>
<reference evidence="1 2" key="1">
    <citation type="submission" date="2017-10" db="EMBL/GenBank/DDBJ databases">
        <title>Sedimentibacterium mangrovi gen. nov., sp. nov., a novel member of family Phyllobacteriacea isolated from mangrove sediment.</title>
        <authorList>
            <person name="Liao H."/>
            <person name="Tian Y."/>
        </authorList>
    </citation>
    <scope>NUCLEOTIDE SEQUENCE [LARGE SCALE GENOMIC DNA]</scope>
    <source>
        <strain evidence="1 2">X9-2-2</strain>
    </source>
</reference>
<comment type="caution">
    <text evidence="1">The sequence shown here is derived from an EMBL/GenBank/DDBJ whole genome shotgun (WGS) entry which is preliminary data.</text>
</comment>